<dbReference type="RefSeq" id="XP_066079360.1">
    <property type="nucleotide sequence ID" value="XM_066223263.1"/>
</dbReference>
<accession>A0AAX4K678</accession>
<proteinExistence type="predicted"/>
<dbReference type="Pfam" id="PF00144">
    <property type="entry name" value="Beta-lactamase"/>
    <property type="match status" value="1"/>
</dbReference>
<dbReference type="Gene3D" id="3.40.710.10">
    <property type="entry name" value="DD-peptidase/beta-lactamase superfamily"/>
    <property type="match status" value="1"/>
</dbReference>
<dbReference type="PANTHER" id="PTHR43283">
    <property type="entry name" value="BETA-LACTAMASE-RELATED"/>
    <property type="match status" value="1"/>
</dbReference>
<dbReference type="InterPro" id="IPR001466">
    <property type="entry name" value="Beta-lactam-related"/>
</dbReference>
<dbReference type="SUPFAM" id="SSF56601">
    <property type="entry name" value="beta-lactamase/transpeptidase-like"/>
    <property type="match status" value="1"/>
</dbReference>
<organism evidence="2 3">
    <name type="scientific">Kwoniella dendrophila CBS 6074</name>
    <dbReference type="NCBI Taxonomy" id="1295534"/>
    <lineage>
        <taxon>Eukaryota</taxon>
        <taxon>Fungi</taxon>
        <taxon>Dikarya</taxon>
        <taxon>Basidiomycota</taxon>
        <taxon>Agaricomycotina</taxon>
        <taxon>Tremellomycetes</taxon>
        <taxon>Tremellales</taxon>
        <taxon>Cryptococcaceae</taxon>
        <taxon>Kwoniella</taxon>
    </lineage>
</organism>
<name>A0AAX4K678_9TREE</name>
<dbReference type="PANTHER" id="PTHR43283:SF3">
    <property type="entry name" value="BETA-LACTAMASE FAMILY PROTEIN (AFU_ORTHOLOGUE AFUA_5G07500)"/>
    <property type="match status" value="1"/>
</dbReference>
<dbReference type="Proteomes" id="UP001355207">
    <property type="component" value="Chromosome 11"/>
</dbReference>
<feature type="domain" description="Beta-lactamase-related" evidence="1">
    <location>
        <begin position="15"/>
        <end position="400"/>
    </location>
</feature>
<reference evidence="2 3" key="1">
    <citation type="submission" date="2024-01" db="EMBL/GenBank/DDBJ databases">
        <title>Comparative genomics of Cryptococcus and Kwoniella reveals pathogenesis evolution and contrasting modes of karyotype evolution via chromosome fusion or intercentromeric recombination.</title>
        <authorList>
            <person name="Coelho M.A."/>
            <person name="David-Palma M."/>
            <person name="Shea T."/>
            <person name="Bowers K."/>
            <person name="McGinley-Smith S."/>
            <person name="Mohammad A.W."/>
            <person name="Gnirke A."/>
            <person name="Yurkov A.M."/>
            <person name="Nowrousian M."/>
            <person name="Sun S."/>
            <person name="Cuomo C.A."/>
            <person name="Heitman J."/>
        </authorList>
    </citation>
    <scope>NUCLEOTIDE SEQUENCE [LARGE SCALE GENOMIC DNA]</scope>
    <source>
        <strain evidence="2 3">CBS 6074</strain>
    </source>
</reference>
<dbReference type="InterPro" id="IPR012338">
    <property type="entry name" value="Beta-lactam/transpept-like"/>
</dbReference>
<evidence type="ECO:0000313" key="3">
    <source>
        <dbReference type="Proteomes" id="UP001355207"/>
    </source>
</evidence>
<evidence type="ECO:0000259" key="1">
    <source>
        <dbReference type="Pfam" id="PF00144"/>
    </source>
</evidence>
<protein>
    <recommendedName>
        <fullName evidence="1">Beta-lactamase-related domain-containing protein</fullName>
    </recommendedName>
</protein>
<sequence length="426" mass="47742">MTALPTISTSGKESLDKLLKETVARKHVPGIFYGVTNPKEEIYFNQQGDKIFGDESSGQITSDTTTECFSQTKLITCIAALQLVDQKLVSLDSTDDIKKFLPEIDELEVLKGYDENDKPILEKPTNKVTLRMLMSHSAGFTYMFAPNVLSKWHEQNPSPGLFDPKATVKSLITPFIYHPGKSWQYSTSIDWVGKLVERVSKLDLEEYFKKNLFEPCGIKTLTFYPTELIKKEKMSICYRDQQGNPQIIPNGFGMGRPTDENQVPKELLSGGGGLYGTQKDYLTFLRHLLRCNPFNKQYLGQNEKPLISPESWKELFTPSIPKGEGYDGVDNILAMVSKPQYIHPEPTVNNINHSVGFLLTLEDFTGGRKAGSGCWSGAAKTQFWIDPTTNIAAICGTQLLSPSPDPWYASYVEYERAVYAGLSKPE</sequence>
<dbReference type="GeneID" id="91098225"/>
<dbReference type="InterPro" id="IPR050789">
    <property type="entry name" value="Diverse_Enzym_Activities"/>
</dbReference>
<dbReference type="AlphaFoldDB" id="A0AAX4K678"/>
<evidence type="ECO:0000313" key="2">
    <source>
        <dbReference type="EMBL" id="WWC92598.1"/>
    </source>
</evidence>
<gene>
    <name evidence="2" type="ORF">L201_007557</name>
</gene>
<keyword evidence="3" id="KW-1185">Reference proteome</keyword>
<dbReference type="EMBL" id="CP144108">
    <property type="protein sequence ID" value="WWC92598.1"/>
    <property type="molecule type" value="Genomic_DNA"/>
</dbReference>